<dbReference type="EMBL" id="CACSLK010024787">
    <property type="protein sequence ID" value="CAA0824815.1"/>
    <property type="molecule type" value="Genomic_DNA"/>
</dbReference>
<dbReference type="GO" id="GO:0009507">
    <property type="term" value="C:chloroplast"/>
    <property type="evidence" value="ECO:0007669"/>
    <property type="project" value="TreeGrafter"/>
</dbReference>
<accession>A0A9N7NAX8</accession>
<keyword evidence="3" id="KW-1185">Reference proteome</keyword>
<dbReference type="InterPro" id="IPR021584">
    <property type="entry name" value="TSP9"/>
</dbReference>
<dbReference type="AlphaFoldDB" id="A0A9N7NAX8"/>
<feature type="compositionally biased region" description="Low complexity" evidence="1">
    <location>
        <begin position="20"/>
        <end position="32"/>
    </location>
</feature>
<gene>
    <name evidence="2" type="ORF">SHERM_21715</name>
</gene>
<proteinExistence type="predicted"/>
<organism evidence="2 3">
    <name type="scientific">Striga hermonthica</name>
    <name type="common">Purple witchweed</name>
    <name type="synonym">Buchnera hermonthica</name>
    <dbReference type="NCBI Taxonomy" id="68872"/>
    <lineage>
        <taxon>Eukaryota</taxon>
        <taxon>Viridiplantae</taxon>
        <taxon>Streptophyta</taxon>
        <taxon>Embryophyta</taxon>
        <taxon>Tracheophyta</taxon>
        <taxon>Spermatophyta</taxon>
        <taxon>Magnoliopsida</taxon>
        <taxon>eudicotyledons</taxon>
        <taxon>Gunneridae</taxon>
        <taxon>Pentapetalae</taxon>
        <taxon>asterids</taxon>
        <taxon>lamiids</taxon>
        <taxon>Lamiales</taxon>
        <taxon>Orobanchaceae</taxon>
        <taxon>Buchnereae</taxon>
        <taxon>Striga</taxon>
    </lineage>
</organism>
<protein>
    <submittedName>
        <fullName evidence="2">Uncharacterized protein</fullName>
    </submittedName>
</protein>
<dbReference type="PANTHER" id="PTHR36370:SF1">
    <property type="entry name" value="THYLAKOID SOLUBLE PHOSPHOPROTEIN"/>
    <property type="match status" value="1"/>
</dbReference>
<comment type="caution">
    <text evidence="2">The sequence shown here is derived from an EMBL/GenBank/DDBJ whole genome shotgun (WGS) entry which is preliminary data.</text>
</comment>
<dbReference type="SUPFAM" id="SSF144256">
    <property type="entry name" value="TSP9-like"/>
    <property type="match status" value="1"/>
</dbReference>
<feature type="region of interest" description="Disordered" evidence="1">
    <location>
        <begin position="1"/>
        <end position="34"/>
    </location>
</feature>
<dbReference type="InterPro" id="IPR037244">
    <property type="entry name" value="TSP9_sf"/>
</dbReference>
<reference evidence="2" key="1">
    <citation type="submission" date="2019-12" db="EMBL/GenBank/DDBJ databases">
        <authorList>
            <person name="Scholes J."/>
        </authorList>
    </citation>
    <scope>NUCLEOTIDE SEQUENCE</scope>
</reference>
<name>A0A9N7NAX8_STRHE</name>
<dbReference type="Proteomes" id="UP001153555">
    <property type="component" value="Unassembled WGS sequence"/>
</dbReference>
<evidence type="ECO:0000256" key="1">
    <source>
        <dbReference type="SAM" id="MobiDB-lite"/>
    </source>
</evidence>
<feature type="region of interest" description="Disordered" evidence="1">
    <location>
        <begin position="63"/>
        <end position="104"/>
    </location>
</feature>
<feature type="compositionally biased region" description="Basic and acidic residues" evidence="1">
    <location>
        <begin position="76"/>
        <end position="90"/>
    </location>
</feature>
<evidence type="ECO:0000313" key="3">
    <source>
        <dbReference type="Proteomes" id="UP001153555"/>
    </source>
</evidence>
<dbReference type="OrthoDB" id="912920at2759"/>
<sequence>MASLNLFVSPVVTPQRRATRTAATSAKTSGGSTEEKSILDFILGGLTKQDQFYETDPILKKVEEKSGGGTTSAGRKNSDAPPPKKKDGGSRVKGVKKSTWRGGAWSPRREEELCRAAEGSHQSLATSSIPQAPACCRAVLHWGTGKSTFSTFTASGRGVSPIPVAMAVLCQGPCVGRACFWSPSPFAALGRMVDELCCWLNPRGHPVSWCCGRWFDGGEFRATDIGGFSGCRRWWASDFSRPVCWVFFSWNSRGGSGWFW</sequence>
<evidence type="ECO:0000313" key="2">
    <source>
        <dbReference type="EMBL" id="CAA0824815.1"/>
    </source>
</evidence>
<dbReference type="PANTHER" id="PTHR36370">
    <property type="entry name" value="THYLAKOID SOLUBLE PHOSPHOPROTEIN"/>
    <property type="match status" value="1"/>
</dbReference>
<dbReference type="Pfam" id="PF11493">
    <property type="entry name" value="TSP9"/>
    <property type="match status" value="1"/>
</dbReference>